<gene>
    <name evidence="2" type="ORF">HPBE_LOCUS18385</name>
</gene>
<reference evidence="2 3" key="1">
    <citation type="submission" date="2018-11" db="EMBL/GenBank/DDBJ databases">
        <authorList>
            <consortium name="Pathogen Informatics"/>
        </authorList>
    </citation>
    <scope>NUCLEOTIDE SEQUENCE [LARGE SCALE GENOMIC DNA]</scope>
</reference>
<organism evidence="3 4">
    <name type="scientific">Heligmosomoides polygyrus</name>
    <name type="common">Parasitic roundworm</name>
    <dbReference type="NCBI Taxonomy" id="6339"/>
    <lineage>
        <taxon>Eukaryota</taxon>
        <taxon>Metazoa</taxon>
        <taxon>Ecdysozoa</taxon>
        <taxon>Nematoda</taxon>
        <taxon>Chromadorea</taxon>
        <taxon>Rhabditida</taxon>
        <taxon>Rhabditina</taxon>
        <taxon>Rhabditomorpha</taxon>
        <taxon>Strongyloidea</taxon>
        <taxon>Heligmosomidae</taxon>
        <taxon>Heligmosomoides</taxon>
    </lineage>
</organism>
<name>A0A183G8Z6_HELPZ</name>
<feature type="region of interest" description="Disordered" evidence="1">
    <location>
        <begin position="1"/>
        <end position="23"/>
    </location>
</feature>
<evidence type="ECO:0000313" key="2">
    <source>
        <dbReference type="EMBL" id="VDP11406.1"/>
    </source>
</evidence>
<accession>A0A3P8EVW0</accession>
<keyword evidence="3" id="KW-1185">Reference proteome</keyword>
<dbReference type="WBParaSite" id="HPBE_0001838601-mRNA-1">
    <property type="protein sequence ID" value="HPBE_0001838601-mRNA-1"/>
    <property type="gene ID" value="HPBE_0001838601"/>
</dbReference>
<evidence type="ECO:0000313" key="4">
    <source>
        <dbReference type="WBParaSite" id="HPBE_0001838601-mRNA-1"/>
    </source>
</evidence>
<evidence type="ECO:0000256" key="1">
    <source>
        <dbReference type="SAM" id="MobiDB-lite"/>
    </source>
</evidence>
<sequence length="91" mass="10310">MPQRREFEKQRVPSAVVGSADPTSERRSFLGASALHCTWPQHMPTSFLGYISGWRRGRRGVATPGLPYFIKADSFDDTEHLPSPLLLQVRR</sequence>
<protein>
    <submittedName>
        <fullName evidence="2 4">Uncharacterized protein</fullName>
    </submittedName>
</protein>
<feature type="compositionally biased region" description="Basic and acidic residues" evidence="1">
    <location>
        <begin position="1"/>
        <end position="11"/>
    </location>
</feature>
<dbReference type="Proteomes" id="UP000050761">
    <property type="component" value="Unassembled WGS sequence"/>
</dbReference>
<dbReference type="AlphaFoldDB" id="A0A183G8Z6"/>
<proteinExistence type="predicted"/>
<reference evidence="4" key="2">
    <citation type="submission" date="2019-09" db="UniProtKB">
        <authorList>
            <consortium name="WormBaseParasite"/>
        </authorList>
    </citation>
    <scope>IDENTIFICATION</scope>
</reference>
<evidence type="ECO:0000313" key="3">
    <source>
        <dbReference type="Proteomes" id="UP000050761"/>
    </source>
</evidence>
<dbReference type="EMBL" id="UZAH01030658">
    <property type="protein sequence ID" value="VDP11406.1"/>
    <property type="molecule type" value="Genomic_DNA"/>
</dbReference>
<accession>A0A183G8Z6</accession>